<dbReference type="PANTHER" id="PTHR14819:SF22">
    <property type="entry name" value="UP-REGULATOR OF CELL PROLIFERATION-LIKE"/>
    <property type="match status" value="1"/>
</dbReference>
<proteinExistence type="inferred from homology"/>
<keyword evidence="5" id="KW-1185">Reference proteome</keyword>
<dbReference type="GO" id="GO:0005525">
    <property type="term" value="F:GTP binding"/>
    <property type="evidence" value="ECO:0007669"/>
    <property type="project" value="InterPro"/>
</dbReference>
<evidence type="ECO:0000256" key="2">
    <source>
        <dbReference type="SAM" id="MobiDB-lite"/>
    </source>
</evidence>
<dbReference type="Pfam" id="PF25974">
    <property type="entry name" value="URGCP_9th"/>
    <property type="match status" value="1"/>
</dbReference>
<evidence type="ECO:0000259" key="3">
    <source>
        <dbReference type="PROSITE" id="PS51717"/>
    </source>
</evidence>
<dbReference type="EMBL" id="OW240918">
    <property type="protein sequence ID" value="CAH2308092.1"/>
    <property type="molecule type" value="Genomic_DNA"/>
</dbReference>
<evidence type="ECO:0000313" key="4">
    <source>
        <dbReference type="EMBL" id="CAH2308090.1"/>
    </source>
</evidence>
<gene>
    <name evidence="4" type="ORF">PECUL_23A000606</name>
</gene>
<dbReference type="InterPro" id="IPR052986">
    <property type="entry name" value="VLIG_GTPase"/>
</dbReference>
<accession>A0AAD1SV30</accession>
<dbReference type="InterPro" id="IPR030383">
    <property type="entry name" value="G_VLIG_dom"/>
</dbReference>
<dbReference type="PANTHER" id="PTHR14819">
    <property type="entry name" value="GTP-BINDING"/>
    <property type="match status" value="1"/>
</dbReference>
<reference evidence="4" key="1">
    <citation type="submission" date="2022-03" db="EMBL/GenBank/DDBJ databases">
        <authorList>
            <person name="Alioto T."/>
            <person name="Alioto T."/>
            <person name="Gomez Garrido J."/>
        </authorList>
    </citation>
    <scope>NUCLEOTIDE SEQUENCE</scope>
</reference>
<dbReference type="Proteomes" id="UP001295444">
    <property type="component" value="Chromosome 07"/>
</dbReference>
<organism evidence="4 5">
    <name type="scientific">Pelobates cultripes</name>
    <name type="common">Western spadefoot toad</name>
    <dbReference type="NCBI Taxonomy" id="61616"/>
    <lineage>
        <taxon>Eukaryota</taxon>
        <taxon>Metazoa</taxon>
        <taxon>Chordata</taxon>
        <taxon>Craniata</taxon>
        <taxon>Vertebrata</taxon>
        <taxon>Euteleostomi</taxon>
        <taxon>Amphibia</taxon>
        <taxon>Batrachia</taxon>
        <taxon>Anura</taxon>
        <taxon>Pelobatoidea</taxon>
        <taxon>Pelobatidae</taxon>
        <taxon>Pelobates</taxon>
    </lineage>
</organism>
<evidence type="ECO:0000256" key="1">
    <source>
        <dbReference type="ARBA" id="ARBA00006828"/>
    </source>
</evidence>
<dbReference type="EMBL" id="OW240918">
    <property type="protein sequence ID" value="CAH2308091.1"/>
    <property type="molecule type" value="Genomic_DNA"/>
</dbReference>
<sequence length="1588" mass="182827">MIKNIWARGQEETARMQEPIYQVPRPVPVIKVEGIPPPPPKSLTKTRRDSDQGSGQNPYQPKLVPLCAILSQLNVSMEEEDKRECAKTYHPASDSRRSMTRRELHQKGYSSEFIDLVSRLKMEEYIQAKLTLQDVLNIGQESMNDIELQTVEDIPWYFLQKVMALNVNARNTTLKQSAQIDDSPGSELDYFDGDEEINTSIHPLDVLCVLLNCSDHFLQQEIISKMSMCQFAVPLLLPTGDGTNCTFMLWTMRDIVKRWKPHSLVDGKGFSEDSLVNIAMPTFSFVKLGKCTLSKSKFINHVLNPDHSFFRTFINQDMDGGNIPRNFSDGLVEISWVLPGSTSSSKPFPEPFAVTNLHGDLECHIKQFTFLTQISSVIFIFIERFTENDYRLFSQFTDTDTHFCFVFNKVDDTHKTKEIFNRLSSRLKISLVKASERNIINSVNHMQKIIIDFIKNKARLIRLEDMVVVAIKNGLRVDEDSVECQNAKKHALAITNEIKDVVQYKKETMRLQGSLWKEISDLEKEMCRMKKQGKVNATVYKNNLTKNCFQLTRTQYQHQMPGGIKNFLTAVKCLTLTEKCYFMKWMKFYLDSVARKHVSGLQESTDMSTSANLQNISDSSLGIEHFLREIGQFYEAECSMIKQEQISPKQKQFSNLPEIAWITDVLTELDSKTGGRCRMRVITVLGVQSTGKSTLLNTMFGLQFPVASGQCTRGAFMTLIKVKEHVQKELDCDFILVIDTEGLKAPELSSMENSFEHDNELATLVVGLSDITIINMAMENMAEMKDTLQIVVHAFLRMSEVGKKPSCHLVHQNVSDVTAHEKNMVGRANLVKELNDMTKVAAEMENRNKSMTFSDILDYDPEKHSWYIPGLWHGVPPMAPVNQGYSENVFKLKQYLCRFMKGMHSPGPQHIISFTEWMKSLLKAVKYETFIFSFQNVLVAKTYDQLSMKYSELEWNFRKHVHSYLTKSENLIKNQLLENTQADVSDDVVNDIKILLDQEEANMTQQLIQFFKDGCTNVHLIERYREDFFISVKSLRIDLEFMASKKCWEATQIQKRKEELHLTQLQKHRVDDAMLGLLKRELRRRPGAVTEILNNVTSLKNYGRRSFQVTSDYIDLGFLANNGSRKCITIDCSKKLDHIARSLADNCQRYVMEKVNTKEDYNEIYCQELLTIINRKLDEEDVRKLQPTALFEVDVKLQILGRALPQFQKMHDDFILNNDPKHVLTRLKPQYFSIFKNRFQHKQKSRKHAKHFYKQCLKPAIFDHIYKNLGKEIVDDIFQSADATMFKIRKHFHFTLLKELLEINQFENYLQYIIQYEKYVKAWISGYIANKYRTSASLDNILSQILSSIAENVRAALSDPNVQNSQSVSEFLLLLSVKLSGHLVLSKNTMKVTGFQNTSSIHQFSTNVGNSLDMMENEIKSIITSMAVETVLSNLTLKPQDELFQKIIGCGKKCPFCEVPCEAAGTNHQIHTTSVHRPKGLAKYMWSESNVLCNSICSTDVLSNDSFVNMDTDGECHPYKDYRTIYPDWIIQPDADTNSSNYWKYVLKQFNVQFAQHYDAEPAEIPPEWQKITQTEALSSLQKIYNLQ</sequence>
<feature type="region of interest" description="Disordered" evidence="2">
    <location>
        <begin position="31"/>
        <end position="61"/>
    </location>
</feature>
<dbReference type="SUPFAM" id="SSF52540">
    <property type="entry name" value="P-loop containing nucleoside triphosphate hydrolases"/>
    <property type="match status" value="1"/>
</dbReference>
<dbReference type="EMBL" id="OW240918">
    <property type="protein sequence ID" value="CAH2308090.1"/>
    <property type="molecule type" value="Genomic_DNA"/>
</dbReference>
<dbReference type="Pfam" id="PF25496">
    <property type="entry name" value="URGCP"/>
    <property type="match status" value="1"/>
</dbReference>
<dbReference type="InterPro" id="IPR027417">
    <property type="entry name" value="P-loop_NTPase"/>
</dbReference>
<dbReference type="PROSITE" id="PS51717">
    <property type="entry name" value="G_VLIG"/>
    <property type="match status" value="1"/>
</dbReference>
<protein>
    <submittedName>
        <fullName evidence="4">Up-regulator of cell proliferation-like</fullName>
    </submittedName>
</protein>
<dbReference type="InterPro" id="IPR058641">
    <property type="entry name" value="GVIN1_dom"/>
</dbReference>
<evidence type="ECO:0000313" key="5">
    <source>
        <dbReference type="Proteomes" id="UP001295444"/>
    </source>
</evidence>
<feature type="domain" description="VLIG-type G" evidence="3">
    <location>
        <begin position="676"/>
        <end position="919"/>
    </location>
</feature>
<dbReference type="Pfam" id="PF25683">
    <property type="entry name" value="URGCP_GTPase"/>
    <property type="match status" value="1"/>
</dbReference>
<name>A0AAD1SV30_PELCU</name>
<dbReference type="InterPro" id="IPR057365">
    <property type="entry name" value="URGCP"/>
</dbReference>
<comment type="similarity">
    <text evidence="1">Belongs to the TRAFAC class dynamin-like GTPase superfamily. Very large inducible GTPase (VLIG) family.</text>
</comment>
<dbReference type="Gene3D" id="3.40.50.300">
    <property type="entry name" value="P-loop containing nucleotide triphosphate hydrolases"/>
    <property type="match status" value="1"/>
</dbReference>